<comment type="caution">
    <text evidence="3">The sequence shown here is derived from an EMBL/GenBank/DDBJ whole genome shotgun (WGS) entry which is preliminary data.</text>
</comment>
<feature type="region of interest" description="Disordered" evidence="1">
    <location>
        <begin position="225"/>
        <end position="313"/>
    </location>
</feature>
<keyword evidence="2" id="KW-0812">Transmembrane</keyword>
<gene>
    <name evidence="3" type="ORF">NCCP602_06740</name>
</gene>
<evidence type="ECO:0000313" key="3">
    <source>
        <dbReference type="EMBL" id="GAA0034713.1"/>
    </source>
</evidence>
<keyword evidence="2" id="KW-0472">Membrane</keyword>
<evidence type="ECO:0000313" key="4">
    <source>
        <dbReference type="Proteomes" id="UP001498238"/>
    </source>
</evidence>
<accession>A0ABP3C4Y9</accession>
<proteinExistence type="predicted"/>
<reference evidence="3 4" key="1">
    <citation type="submission" date="2024-01" db="EMBL/GenBank/DDBJ databases">
        <title>Characterization of antibiotic resistant novel bacterial strains and their environmental applications.</title>
        <authorList>
            <person name="Manzoor S."/>
            <person name="Abbas S."/>
            <person name="Arshad M."/>
            <person name="Ahmed I."/>
        </authorList>
    </citation>
    <scope>NUCLEOTIDE SEQUENCE [LARGE SCALE GENOMIC DNA]</scope>
    <source>
        <strain evidence="3 4">NCCP-602</strain>
    </source>
</reference>
<sequence>MTWHYEATIAEVVHRLRDDTGESVWGVVNDGFDAGSEAALGTAEVLLPTGEASVLLVEPLPGGFVLDVVRAFHGLTESEIRTLVRGLADELARVDDPSARLGLACLGLDEEGRPRIIPGVRHPLETSVRRAVGELIYHAAHGSPWSESLLPVDVALASCSPQLRSLVAGLFDDVPPPRTGADIVLSSVLAEVVPQLSLLPAPTPLPLVPAARDLDPAQAITARLRATPAPSTTGPSAPDRTAAGAGSRVAAGGGAAASGPAALREAAVKNSPWRRRNGSGARSRTGAGDSRADHGRHGRRTLGRPGAGAPTAAWSRVSSFVRDRLRARTLTTVGIAAAMVVVLIGGLLITRAWSDSQAPSAEPIAGTRTDGGASPENGDGRPSTAAPSPSTAAPSPSTAAALSDADVGDRLGELCAARARALGAGDAKGLAALTVPGSSAALADELIDLTAFAGGTYAITVEDVQVRERSASTVTAAARMSTSATTDGEKRSFEARDVVFTLTLDSGVWKIAEVIEE</sequence>
<feature type="compositionally biased region" description="Low complexity" evidence="1">
    <location>
        <begin position="226"/>
        <end position="250"/>
    </location>
</feature>
<evidence type="ECO:0000256" key="1">
    <source>
        <dbReference type="SAM" id="MobiDB-lite"/>
    </source>
</evidence>
<feature type="compositionally biased region" description="Low complexity" evidence="1">
    <location>
        <begin position="382"/>
        <end position="401"/>
    </location>
</feature>
<keyword evidence="2" id="KW-1133">Transmembrane helix</keyword>
<evidence type="ECO:0008006" key="5">
    <source>
        <dbReference type="Google" id="ProtNLM"/>
    </source>
</evidence>
<evidence type="ECO:0000256" key="2">
    <source>
        <dbReference type="SAM" id="Phobius"/>
    </source>
</evidence>
<dbReference type="EMBL" id="BAAAAF010000002">
    <property type="protein sequence ID" value="GAA0034713.1"/>
    <property type="molecule type" value="Genomic_DNA"/>
</dbReference>
<name>A0ABP3C4Y9_9MICO</name>
<keyword evidence="4" id="KW-1185">Reference proteome</keyword>
<dbReference type="RefSeq" id="WP_339391686.1">
    <property type="nucleotide sequence ID" value="NZ_BAAAAF010000002.1"/>
</dbReference>
<dbReference type="Proteomes" id="UP001498238">
    <property type="component" value="Unassembled WGS sequence"/>
</dbReference>
<organism evidence="3 4">
    <name type="scientific">Brevibacterium metallidurans</name>
    <dbReference type="NCBI Taxonomy" id="1482676"/>
    <lineage>
        <taxon>Bacteria</taxon>
        <taxon>Bacillati</taxon>
        <taxon>Actinomycetota</taxon>
        <taxon>Actinomycetes</taxon>
        <taxon>Micrococcales</taxon>
        <taxon>Brevibacteriaceae</taxon>
        <taxon>Brevibacterium</taxon>
    </lineage>
</organism>
<protein>
    <recommendedName>
        <fullName evidence="5">ARC6 IMS domain-containing protein</fullName>
    </recommendedName>
</protein>
<feature type="transmembrane region" description="Helical" evidence="2">
    <location>
        <begin position="330"/>
        <end position="353"/>
    </location>
</feature>
<feature type="region of interest" description="Disordered" evidence="1">
    <location>
        <begin position="358"/>
        <end position="402"/>
    </location>
</feature>